<geneLocation type="plasmid" evidence="1 2">
    <name>pBS3d</name>
</geneLocation>
<gene>
    <name evidence="1" type="ORF">HER27_032500</name>
</gene>
<dbReference type="Proteomes" id="UP000540266">
    <property type="component" value="Plasmid pBS3d"/>
</dbReference>
<dbReference type="OrthoDB" id="8357738at2"/>
<evidence type="ECO:0000313" key="2">
    <source>
        <dbReference type="Proteomes" id="UP000540266"/>
    </source>
</evidence>
<proteinExistence type="predicted"/>
<organism evidence="1 2">
    <name type="scientific">Rhizobium phaseoli</name>
    <dbReference type="NCBI Taxonomy" id="396"/>
    <lineage>
        <taxon>Bacteria</taxon>
        <taxon>Pseudomonadati</taxon>
        <taxon>Pseudomonadota</taxon>
        <taxon>Alphaproteobacteria</taxon>
        <taxon>Hyphomicrobiales</taxon>
        <taxon>Rhizobiaceae</taxon>
        <taxon>Rhizobium/Agrobacterium group</taxon>
        <taxon>Rhizobium</taxon>
    </lineage>
</organism>
<evidence type="ECO:0000313" key="1">
    <source>
        <dbReference type="EMBL" id="QPK12699.1"/>
    </source>
</evidence>
<dbReference type="AlphaFoldDB" id="A0A2U3CQ04"/>
<reference evidence="1 2" key="1">
    <citation type="submission" date="2020-11" db="EMBL/GenBank/DDBJ databases">
        <title>Indigenous Rhizobia Nodulating Common beans in Western Kenya.</title>
        <authorList>
            <person name="Wekesa C.S."/>
            <person name="Oelmueller R."/>
            <person name="Furch A.C."/>
        </authorList>
    </citation>
    <scope>NUCLEOTIDE SEQUENCE [LARGE SCALE GENOMIC DNA]</scope>
    <source>
        <strain evidence="2">BS3</strain>
        <plasmid evidence="1 2">pBS3d</plasmid>
    </source>
</reference>
<accession>A0A2U3CQ04</accession>
<sequence>MTDEHSPATDRDANATQPILVLRGSVRHLFMILGVMALCSVYLLLIALGQIEMHTRTSGVGEALFAILFLALIVYVAVKARQVDFTKPTMVIGPDGIAGQRLPKLIPWQMIERVDIPEARWAGFIYLTVRKEADPEILEVLRKRQPLERTVAIPHRWVPGFRSSEVKDVVNRYFERSRQR</sequence>
<protein>
    <submittedName>
        <fullName evidence="1">Uncharacterized protein</fullName>
    </submittedName>
</protein>
<name>A0A2U3CQ04_9HYPH</name>
<dbReference type="KEGG" id="rpha:AMC79_PD00992"/>
<keyword evidence="1" id="KW-0614">Plasmid</keyword>
<dbReference type="EMBL" id="CP064935">
    <property type="protein sequence ID" value="QPK12699.1"/>
    <property type="molecule type" value="Genomic_DNA"/>
</dbReference>